<keyword evidence="2" id="KW-1185">Reference proteome</keyword>
<reference evidence="2" key="1">
    <citation type="journal article" date="2023" name="Front. Plant Sci.">
        <title>Chromosomal-level genome assembly of Melastoma candidum provides insights into trichome evolution.</title>
        <authorList>
            <person name="Zhong Y."/>
            <person name="Wu W."/>
            <person name="Sun C."/>
            <person name="Zou P."/>
            <person name="Liu Y."/>
            <person name="Dai S."/>
            <person name="Zhou R."/>
        </authorList>
    </citation>
    <scope>NUCLEOTIDE SEQUENCE [LARGE SCALE GENOMIC DNA]</scope>
</reference>
<proteinExistence type="predicted"/>
<comment type="caution">
    <text evidence="1">The sequence shown here is derived from an EMBL/GenBank/DDBJ whole genome shotgun (WGS) entry which is preliminary data.</text>
</comment>
<gene>
    <name evidence="1" type="ORF">MLD38_032337</name>
</gene>
<organism evidence="1 2">
    <name type="scientific">Melastoma candidum</name>
    <dbReference type="NCBI Taxonomy" id="119954"/>
    <lineage>
        <taxon>Eukaryota</taxon>
        <taxon>Viridiplantae</taxon>
        <taxon>Streptophyta</taxon>
        <taxon>Embryophyta</taxon>
        <taxon>Tracheophyta</taxon>
        <taxon>Spermatophyta</taxon>
        <taxon>Magnoliopsida</taxon>
        <taxon>eudicotyledons</taxon>
        <taxon>Gunneridae</taxon>
        <taxon>Pentapetalae</taxon>
        <taxon>rosids</taxon>
        <taxon>malvids</taxon>
        <taxon>Myrtales</taxon>
        <taxon>Melastomataceae</taxon>
        <taxon>Melastomatoideae</taxon>
        <taxon>Melastomateae</taxon>
        <taxon>Melastoma</taxon>
    </lineage>
</organism>
<protein>
    <submittedName>
        <fullName evidence="1">Uncharacterized protein</fullName>
    </submittedName>
</protein>
<name>A0ACB9M6X7_9MYRT</name>
<sequence length="102" mass="10962">MMRRRDGAGTPRPSAKESCDSLIESPPSDIMTSGIPSSMAHLTMAASAKPKTYFHMSVTAVLDSDIFAPIFASSPISLSLNFDCIFGCLVVVTLSIATYIEW</sequence>
<dbReference type="Proteomes" id="UP001057402">
    <property type="component" value="Chromosome 10"/>
</dbReference>
<evidence type="ECO:0000313" key="2">
    <source>
        <dbReference type="Proteomes" id="UP001057402"/>
    </source>
</evidence>
<evidence type="ECO:0000313" key="1">
    <source>
        <dbReference type="EMBL" id="KAI4318661.1"/>
    </source>
</evidence>
<dbReference type="EMBL" id="CM042889">
    <property type="protein sequence ID" value="KAI4318661.1"/>
    <property type="molecule type" value="Genomic_DNA"/>
</dbReference>
<accession>A0ACB9M6X7</accession>